<evidence type="ECO:0000313" key="4">
    <source>
        <dbReference type="EMBL" id="GAA2666527.1"/>
    </source>
</evidence>
<feature type="region of interest" description="Disordered" evidence="3">
    <location>
        <begin position="232"/>
        <end position="252"/>
    </location>
</feature>
<evidence type="ECO:0000313" key="5">
    <source>
        <dbReference type="Proteomes" id="UP001500994"/>
    </source>
</evidence>
<dbReference type="RefSeq" id="WP_344577642.1">
    <property type="nucleotide sequence ID" value="NZ_BAAARK010000012.1"/>
</dbReference>
<sequence>MTTGPAGRAVVLITGGGSGIGAATARRLTGRGWRVAVVDLDGPRATAVAQECGGLAVVADVASPDDNQRAMARTVAEFGRLDAAVLNAAVAGRCGLDDFTPQRYRDTMGTDLDGVVYGLHAALPWLRRGGGGSLVVTGSIAGLTGSPDVFYAMAKHALVGLVRSAAPRLEADGIRLNTVCPGLVDTPALAPVRPALRARGLLLADPDEVAAAIGTVLDDDRTGRVWTVQAGRPAAPVDEPTVPLATREERRP</sequence>
<dbReference type="CDD" id="cd05233">
    <property type="entry name" value="SDR_c"/>
    <property type="match status" value="1"/>
</dbReference>
<proteinExistence type="inferred from homology"/>
<evidence type="ECO:0000256" key="1">
    <source>
        <dbReference type="ARBA" id="ARBA00006484"/>
    </source>
</evidence>
<dbReference type="InterPro" id="IPR002347">
    <property type="entry name" value="SDR_fam"/>
</dbReference>
<dbReference type="PRINTS" id="PR00081">
    <property type="entry name" value="GDHRDH"/>
</dbReference>
<protein>
    <submittedName>
        <fullName evidence="4">SDR family oxidoreductase</fullName>
    </submittedName>
</protein>
<comment type="caution">
    <text evidence="4">The sequence shown here is derived from an EMBL/GenBank/DDBJ whole genome shotgun (WGS) entry which is preliminary data.</text>
</comment>
<name>A0ABP6EGC9_9ACTN</name>
<dbReference type="EMBL" id="BAAARK010000012">
    <property type="protein sequence ID" value="GAA2666527.1"/>
    <property type="molecule type" value="Genomic_DNA"/>
</dbReference>
<dbReference type="Pfam" id="PF13561">
    <property type="entry name" value="adh_short_C2"/>
    <property type="match status" value="1"/>
</dbReference>
<dbReference type="Gene3D" id="3.40.50.720">
    <property type="entry name" value="NAD(P)-binding Rossmann-like Domain"/>
    <property type="match status" value="1"/>
</dbReference>
<evidence type="ECO:0000256" key="2">
    <source>
        <dbReference type="ARBA" id="ARBA00023002"/>
    </source>
</evidence>
<accession>A0ABP6EGC9</accession>
<keyword evidence="2" id="KW-0560">Oxidoreductase</keyword>
<dbReference type="SUPFAM" id="SSF51735">
    <property type="entry name" value="NAD(P)-binding Rossmann-fold domains"/>
    <property type="match status" value="1"/>
</dbReference>
<dbReference type="InterPro" id="IPR036291">
    <property type="entry name" value="NAD(P)-bd_dom_sf"/>
</dbReference>
<evidence type="ECO:0000256" key="3">
    <source>
        <dbReference type="SAM" id="MobiDB-lite"/>
    </source>
</evidence>
<comment type="similarity">
    <text evidence="1">Belongs to the short-chain dehydrogenases/reductases (SDR) family.</text>
</comment>
<reference evidence="5" key="1">
    <citation type="journal article" date="2019" name="Int. J. Syst. Evol. Microbiol.">
        <title>The Global Catalogue of Microorganisms (GCM) 10K type strain sequencing project: providing services to taxonomists for standard genome sequencing and annotation.</title>
        <authorList>
            <consortium name="The Broad Institute Genomics Platform"/>
            <consortium name="The Broad Institute Genome Sequencing Center for Infectious Disease"/>
            <person name="Wu L."/>
            <person name="Ma J."/>
        </authorList>
    </citation>
    <scope>NUCLEOTIDE SEQUENCE [LARGE SCALE GENOMIC DNA]</scope>
    <source>
        <strain evidence="5">JCM 16374</strain>
    </source>
</reference>
<gene>
    <name evidence="4" type="ORF">GCM10009864_39910</name>
</gene>
<organism evidence="4 5">
    <name type="scientific">Streptomyces lunalinharesii</name>
    <dbReference type="NCBI Taxonomy" id="333384"/>
    <lineage>
        <taxon>Bacteria</taxon>
        <taxon>Bacillati</taxon>
        <taxon>Actinomycetota</taxon>
        <taxon>Actinomycetes</taxon>
        <taxon>Kitasatosporales</taxon>
        <taxon>Streptomycetaceae</taxon>
        <taxon>Streptomyces</taxon>
    </lineage>
</organism>
<keyword evidence="5" id="KW-1185">Reference proteome</keyword>
<dbReference type="Proteomes" id="UP001500994">
    <property type="component" value="Unassembled WGS sequence"/>
</dbReference>
<dbReference type="PANTHER" id="PTHR43669">
    <property type="entry name" value="5-KETO-D-GLUCONATE 5-REDUCTASE"/>
    <property type="match status" value="1"/>
</dbReference>
<dbReference type="PANTHER" id="PTHR43669:SF3">
    <property type="entry name" value="ALCOHOL DEHYDROGENASE, PUTATIVE (AFU_ORTHOLOGUE AFUA_3G03445)-RELATED"/>
    <property type="match status" value="1"/>
</dbReference>